<dbReference type="EMBL" id="VWXX01000001">
    <property type="protein sequence ID" value="KAA6187767.1"/>
    <property type="molecule type" value="Genomic_DNA"/>
</dbReference>
<evidence type="ECO:0000259" key="2">
    <source>
        <dbReference type="PROSITE" id="PS51740"/>
    </source>
</evidence>
<dbReference type="SUPFAM" id="SSF89447">
    <property type="entry name" value="AbrB/MazE/MraZ-like"/>
    <property type="match status" value="1"/>
</dbReference>
<evidence type="ECO:0000313" key="4">
    <source>
        <dbReference type="Proteomes" id="UP000322981"/>
    </source>
</evidence>
<evidence type="ECO:0000313" key="3">
    <source>
        <dbReference type="EMBL" id="KAA6187767.1"/>
    </source>
</evidence>
<keyword evidence="4" id="KW-1185">Reference proteome</keyword>
<feature type="domain" description="SpoVT-AbrB" evidence="2">
    <location>
        <begin position="1"/>
        <end position="48"/>
    </location>
</feature>
<sequence>MSTMTLSAKRQVVLPAELCQQLALAPGAQVEVRLAPDGAGILIEPARAGGKKPASVLFGRAMHRGKPVAIEDMDAAVVAARLAQREAHAKAP</sequence>
<name>A0A5M8FVD3_9GAMM</name>
<dbReference type="SMART" id="SM00966">
    <property type="entry name" value="SpoVT_AbrB"/>
    <property type="match status" value="1"/>
</dbReference>
<gene>
    <name evidence="3" type="ORF">F2Q65_00550</name>
</gene>
<dbReference type="PROSITE" id="PS51740">
    <property type="entry name" value="SPOVT_ABRB"/>
    <property type="match status" value="1"/>
</dbReference>
<comment type="caution">
    <text evidence="3">The sequence shown here is derived from an EMBL/GenBank/DDBJ whole genome shotgun (WGS) entry which is preliminary data.</text>
</comment>
<dbReference type="Proteomes" id="UP000322981">
    <property type="component" value="Unassembled WGS sequence"/>
</dbReference>
<dbReference type="OrthoDB" id="9811597at2"/>
<proteinExistence type="predicted"/>
<reference evidence="3 4" key="1">
    <citation type="submission" date="2019-09" db="EMBL/GenBank/DDBJ databases">
        <title>Whole-genome sequence of the purple sulfur bacterium Thiohalocapsa marina DSM 19078.</title>
        <authorList>
            <person name="Kyndt J.A."/>
            <person name="Meyer T.E."/>
        </authorList>
    </citation>
    <scope>NUCLEOTIDE SEQUENCE [LARGE SCALE GENOMIC DNA]</scope>
    <source>
        <strain evidence="3 4">DSM 19078</strain>
    </source>
</reference>
<dbReference type="GO" id="GO:0003677">
    <property type="term" value="F:DNA binding"/>
    <property type="evidence" value="ECO:0007669"/>
    <property type="project" value="UniProtKB-UniRule"/>
</dbReference>
<dbReference type="InterPro" id="IPR037914">
    <property type="entry name" value="SpoVT-AbrB_sf"/>
</dbReference>
<dbReference type="RefSeq" id="WP_150089334.1">
    <property type="nucleotide sequence ID" value="NZ_JBFUOH010000011.1"/>
</dbReference>
<dbReference type="Pfam" id="PF04014">
    <property type="entry name" value="MazE_antitoxin"/>
    <property type="match status" value="1"/>
</dbReference>
<dbReference type="AlphaFoldDB" id="A0A5M8FVD3"/>
<protein>
    <submittedName>
        <fullName evidence="3">AbrB/MazE/SpoVT family DNA-binding domain-containing protein</fullName>
    </submittedName>
</protein>
<accession>A0A5M8FVD3</accession>
<organism evidence="3 4">
    <name type="scientific">Thiohalocapsa marina</name>
    <dbReference type="NCBI Taxonomy" id="424902"/>
    <lineage>
        <taxon>Bacteria</taxon>
        <taxon>Pseudomonadati</taxon>
        <taxon>Pseudomonadota</taxon>
        <taxon>Gammaproteobacteria</taxon>
        <taxon>Chromatiales</taxon>
        <taxon>Chromatiaceae</taxon>
        <taxon>Thiohalocapsa</taxon>
    </lineage>
</organism>
<dbReference type="InterPro" id="IPR007159">
    <property type="entry name" value="SpoVT-AbrB_dom"/>
</dbReference>
<keyword evidence="1 3" id="KW-0238">DNA-binding</keyword>
<evidence type="ECO:0000256" key="1">
    <source>
        <dbReference type="PROSITE-ProRule" id="PRU01076"/>
    </source>
</evidence>